<dbReference type="PANTHER" id="PTHR12509:SF9">
    <property type="entry name" value="SPERM FLAGELLAR PROTEIN 1 ISOFORM X1"/>
    <property type="match status" value="1"/>
</dbReference>
<evidence type="ECO:0000256" key="2">
    <source>
        <dbReference type="SAM" id="MobiDB-lite"/>
    </source>
</evidence>
<dbReference type="SUPFAM" id="SSF47576">
    <property type="entry name" value="Calponin-homology domain, CH-domain"/>
    <property type="match status" value="1"/>
</dbReference>
<reference evidence="4 5" key="1">
    <citation type="submission" date="2024-03" db="EMBL/GenBank/DDBJ databases">
        <title>Complete genome sequence of the green alga Chloropicon roscoffensis RCC1871.</title>
        <authorList>
            <person name="Lemieux C."/>
            <person name="Pombert J.-F."/>
            <person name="Otis C."/>
            <person name="Turmel M."/>
        </authorList>
    </citation>
    <scope>NUCLEOTIDE SEQUENCE [LARGE SCALE GENOMIC DNA]</scope>
    <source>
        <strain evidence="4 5">RCC1871</strain>
    </source>
</reference>
<dbReference type="PANTHER" id="PTHR12509">
    <property type="entry name" value="SPERMATOGENESIS-ASSOCIATED 4-RELATED"/>
    <property type="match status" value="1"/>
</dbReference>
<keyword evidence="4" id="KW-0966">Cell projection</keyword>
<evidence type="ECO:0000313" key="4">
    <source>
        <dbReference type="EMBL" id="WZN64473.1"/>
    </source>
</evidence>
<dbReference type="GO" id="GO:0051493">
    <property type="term" value="P:regulation of cytoskeleton organization"/>
    <property type="evidence" value="ECO:0007669"/>
    <property type="project" value="TreeGrafter"/>
</dbReference>
<dbReference type="InterPro" id="IPR010441">
    <property type="entry name" value="CH_2"/>
</dbReference>
<dbReference type="EMBL" id="CP151509">
    <property type="protein sequence ID" value="WZN64473.1"/>
    <property type="molecule type" value="Genomic_DNA"/>
</dbReference>
<keyword evidence="4" id="KW-0282">Flagellum</keyword>
<accession>A0AAX4PE81</accession>
<dbReference type="PROSITE" id="PS50021">
    <property type="entry name" value="CH"/>
    <property type="match status" value="1"/>
</dbReference>
<feature type="compositionally biased region" description="Basic and acidic residues" evidence="2">
    <location>
        <begin position="151"/>
        <end position="162"/>
    </location>
</feature>
<dbReference type="InterPro" id="IPR036872">
    <property type="entry name" value="CH_dom_sf"/>
</dbReference>
<evidence type="ECO:0000259" key="3">
    <source>
        <dbReference type="PROSITE" id="PS50021"/>
    </source>
</evidence>
<feature type="domain" description="Calponin-homology (CH)" evidence="3">
    <location>
        <begin position="7"/>
        <end position="116"/>
    </location>
</feature>
<dbReference type="GO" id="GO:0008017">
    <property type="term" value="F:microtubule binding"/>
    <property type="evidence" value="ECO:0007669"/>
    <property type="project" value="TreeGrafter"/>
</dbReference>
<evidence type="ECO:0000256" key="1">
    <source>
        <dbReference type="SAM" id="Coils"/>
    </source>
</evidence>
<organism evidence="4 5">
    <name type="scientific">Chloropicon roscoffensis</name>
    <dbReference type="NCBI Taxonomy" id="1461544"/>
    <lineage>
        <taxon>Eukaryota</taxon>
        <taxon>Viridiplantae</taxon>
        <taxon>Chlorophyta</taxon>
        <taxon>Chloropicophyceae</taxon>
        <taxon>Chloropicales</taxon>
        <taxon>Chloropicaceae</taxon>
        <taxon>Chloropicon</taxon>
    </lineage>
</organism>
<keyword evidence="1" id="KW-0175">Coiled coil</keyword>
<protein>
    <submittedName>
        <fullName evidence="4">Sperm flagellar protein</fullName>
    </submittedName>
</protein>
<feature type="coiled-coil region" evidence="1">
    <location>
        <begin position="199"/>
        <end position="233"/>
    </location>
</feature>
<sequence length="249" mass="28353">MLDEVSVEELQSLYQWVDTIPLSRPKRNIARDFSDGVLCAEIVHHYLPKLVDLHNYSSASGITQKIYNWETLNNKCFKRIGLQATRQDFDQISNCVAGTIEKLLQQLQVKIAKYHSRQQQGARSGVGPRRELGSRERHAPRSGDRGQGSPRHQDQRRIEPARKNNHAAAASGFPREDSRNRSGGSSPNVRELHSKDRYIQELREANEILDTKVRKLEQLVRLKDAKIQTLQAKLQAVGLEGQPGQRLYS</sequence>
<name>A0AAX4PE81_9CHLO</name>
<dbReference type="GO" id="GO:0005930">
    <property type="term" value="C:axoneme"/>
    <property type="evidence" value="ECO:0007669"/>
    <property type="project" value="TreeGrafter"/>
</dbReference>
<evidence type="ECO:0000313" key="5">
    <source>
        <dbReference type="Proteomes" id="UP001472866"/>
    </source>
</evidence>
<dbReference type="InterPro" id="IPR001715">
    <property type="entry name" value="CH_dom"/>
</dbReference>
<dbReference type="Pfam" id="PF06294">
    <property type="entry name" value="CH_2"/>
    <property type="match status" value="1"/>
</dbReference>
<dbReference type="Gene3D" id="1.10.418.10">
    <property type="entry name" value="Calponin-like domain"/>
    <property type="match status" value="1"/>
</dbReference>
<proteinExistence type="predicted"/>
<keyword evidence="5" id="KW-1185">Reference proteome</keyword>
<dbReference type="Proteomes" id="UP001472866">
    <property type="component" value="Chromosome 09"/>
</dbReference>
<dbReference type="AlphaFoldDB" id="A0AAX4PE81"/>
<feature type="region of interest" description="Disordered" evidence="2">
    <location>
        <begin position="115"/>
        <end position="195"/>
    </location>
</feature>
<keyword evidence="4" id="KW-0969">Cilium</keyword>
<dbReference type="FunFam" id="1.10.418.10:FF:000059">
    <property type="entry name" value="RIKEN cDNA 6430531B16 gene"/>
    <property type="match status" value="1"/>
</dbReference>
<dbReference type="InterPro" id="IPR052111">
    <property type="entry name" value="Spermatogenesis_Ciliary_MAP"/>
</dbReference>
<gene>
    <name evidence="4" type="ORF">HKI87_09g60290</name>
</gene>
<feature type="compositionally biased region" description="Basic and acidic residues" evidence="2">
    <location>
        <begin position="128"/>
        <end position="144"/>
    </location>
</feature>